<sequence>MLERDLYVQSVCLAFNHWHTIMENTSSYLECVLTIHSFKRLMVEQISLPAFILSQVFLLFNMPRECAMPIDEAVKRIMAAYNDPSTKREQLC</sequence>
<protein>
    <submittedName>
        <fullName evidence="1">Uncharacterized protein</fullName>
    </submittedName>
</protein>
<name>A0AAV7HRD3_COTGL</name>
<accession>A0AAV7HRD3</accession>
<evidence type="ECO:0000313" key="1">
    <source>
        <dbReference type="EMBL" id="KAH0533713.1"/>
    </source>
</evidence>
<proteinExistence type="predicted"/>
<dbReference type="EMBL" id="JAHXZJ010002989">
    <property type="protein sequence ID" value="KAH0533713.1"/>
    <property type="molecule type" value="Genomic_DNA"/>
</dbReference>
<reference evidence="1 2" key="1">
    <citation type="journal article" date="2021" name="J. Hered.">
        <title>A chromosome-level genome assembly of the parasitoid wasp, Cotesia glomerata (Hymenoptera: Braconidae).</title>
        <authorList>
            <person name="Pinto B.J."/>
            <person name="Weis J.J."/>
            <person name="Gamble T."/>
            <person name="Ode P.J."/>
            <person name="Paul R."/>
            <person name="Zaspel J.M."/>
        </authorList>
    </citation>
    <scope>NUCLEOTIDE SEQUENCE [LARGE SCALE GENOMIC DNA]</scope>
    <source>
        <strain evidence="1">CgM1</strain>
    </source>
</reference>
<comment type="caution">
    <text evidence="1">The sequence shown here is derived from an EMBL/GenBank/DDBJ whole genome shotgun (WGS) entry which is preliminary data.</text>
</comment>
<keyword evidence="2" id="KW-1185">Reference proteome</keyword>
<organism evidence="1 2">
    <name type="scientific">Cotesia glomerata</name>
    <name type="common">Lepidopteran parasitic wasp</name>
    <name type="synonym">Apanteles glomeratus</name>
    <dbReference type="NCBI Taxonomy" id="32391"/>
    <lineage>
        <taxon>Eukaryota</taxon>
        <taxon>Metazoa</taxon>
        <taxon>Ecdysozoa</taxon>
        <taxon>Arthropoda</taxon>
        <taxon>Hexapoda</taxon>
        <taxon>Insecta</taxon>
        <taxon>Pterygota</taxon>
        <taxon>Neoptera</taxon>
        <taxon>Endopterygota</taxon>
        <taxon>Hymenoptera</taxon>
        <taxon>Apocrita</taxon>
        <taxon>Ichneumonoidea</taxon>
        <taxon>Braconidae</taxon>
        <taxon>Microgastrinae</taxon>
        <taxon>Cotesia</taxon>
    </lineage>
</organism>
<gene>
    <name evidence="1" type="ORF">KQX54_001070</name>
</gene>
<evidence type="ECO:0000313" key="2">
    <source>
        <dbReference type="Proteomes" id="UP000826195"/>
    </source>
</evidence>
<dbReference type="AlphaFoldDB" id="A0AAV7HRD3"/>
<dbReference type="Proteomes" id="UP000826195">
    <property type="component" value="Unassembled WGS sequence"/>
</dbReference>